<organism evidence="7 8">
    <name type="scientific">Periophthalmus magnuspinnatus</name>
    <dbReference type="NCBI Taxonomy" id="409849"/>
    <lineage>
        <taxon>Eukaryota</taxon>
        <taxon>Metazoa</taxon>
        <taxon>Chordata</taxon>
        <taxon>Craniata</taxon>
        <taxon>Vertebrata</taxon>
        <taxon>Euteleostomi</taxon>
        <taxon>Actinopterygii</taxon>
        <taxon>Neopterygii</taxon>
        <taxon>Teleostei</taxon>
        <taxon>Neoteleostei</taxon>
        <taxon>Acanthomorphata</taxon>
        <taxon>Gobiaria</taxon>
        <taxon>Gobiiformes</taxon>
        <taxon>Gobioidei</taxon>
        <taxon>Gobiidae</taxon>
        <taxon>Oxudercinae</taxon>
        <taxon>Periophthalmus</taxon>
    </lineage>
</organism>
<protein>
    <submittedName>
        <fullName evidence="7">Uncharacterized protein</fullName>
    </submittedName>
</protein>
<dbReference type="Ensembl" id="ENSPMGT00000024099.1">
    <property type="protein sequence ID" value="ENSPMGP00000022627.1"/>
    <property type="gene ID" value="ENSPMGG00000018306.1"/>
</dbReference>
<evidence type="ECO:0000256" key="1">
    <source>
        <dbReference type="ARBA" id="ARBA00004141"/>
    </source>
</evidence>
<evidence type="ECO:0000256" key="2">
    <source>
        <dbReference type="ARBA" id="ARBA00006193"/>
    </source>
</evidence>
<dbReference type="Proteomes" id="UP000261520">
    <property type="component" value="Unplaced"/>
</dbReference>
<feature type="transmembrane region" description="Helical" evidence="6">
    <location>
        <begin position="153"/>
        <end position="174"/>
    </location>
</feature>
<dbReference type="InterPro" id="IPR008661">
    <property type="entry name" value="L6_membrane"/>
</dbReference>
<evidence type="ECO:0000313" key="8">
    <source>
        <dbReference type="Proteomes" id="UP000261520"/>
    </source>
</evidence>
<name>A0A3B4AZC0_9GOBI</name>
<reference evidence="7" key="2">
    <citation type="submission" date="2025-09" db="UniProtKB">
        <authorList>
            <consortium name="Ensembl"/>
        </authorList>
    </citation>
    <scope>IDENTIFICATION</scope>
</reference>
<feature type="transmembrane region" description="Helical" evidence="6">
    <location>
        <begin position="47"/>
        <end position="71"/>
    </location>
</feature>
<keyword evidence="4 6" id="KW-1133">Transmembrane helix</keyword>
<evidence type="ECO:0000256" key="4">
    <source>
        <dbReference type="ARBA" id="ARBA00022989"/>
    </source>
</evidence>
<reference evidence="7" key="1">
    <citation type="submission" date="2025-08" db="UniProtKB">
        <authorList>
            <consortium name="Ensembl"/>
        </authorList>
    </citation>
    <scope>IDENTIFICATION</scope>
</reference>
<sequence length="203" mass="22172">MCCSVGFARSLGMALVPLSLCSIVANLLLLFPMGEIRYLQEDRLAQFIWYFGGLGGGGVLMLVPAVVFITLGKCGCCWNESLMMCGSVMAAVVGLLGSSYSFVISGFALLQGPRCFTAFGWIYPFDDQTGRYLLEPETWSRCLQPLNIVEWNVTLLCVLLGLSVLEFIICLCQVGSGLVNAVCRPCCYKQECKMCCGTFQAKK</sequence>
<feature type="transmembrane region" description="Helical" evidence="6">
    <location>
        <begin position="83"/>
        <end position="110"/>
    </location>
</feature>
<feature type="transmembrane region" description="Helical" evidence="6">
    <location>
        <begin position="12"/>
        <end position="31"/>
    </location>
</feature>
<evidence type="ECO:0000256" key="5">
    <source>
        <dbReference type="ARBA" id="ARBA00023136"/>
    </source>
</evidence>
<dbReference type="GO" id="GO:0016020">
    <property type="term" value="C:membrane"/>
    <property type="evidence" value="ECO:0007669"/>
    <property type="project" value="UniProtKB-SubCell"/>
</dbReference>
<dbReference type="AlphaFoldDB" id="A0A3B4AZC0"/>
<dbReference type="PANTHER" id="PTHR14198">
    <property type="entry name" value="TRANSMEMBRANE 4 L6 FAMILY MEMBER 1-RELATED"/>
    <property type="match status" value="1"/>
</dbReference>
<comment type="subcellular location">
    <subcellularLocation>
        <location evidence="1">Membrane</location>
        <topology evidence="1">Multi-pass membrane protein</topology>
    </subcellularLocation>
</comment>
<proteinExistence type="inferred from homology"/>
<accession>A0A3B4AZC0</accession>
<evidence type="ECO:0000256" key="6">
    <source>
        <dbReference type="SAM" id="Phobius"/>
    </source>
</evidence>
<comment type="similarity">
    <text evidence="2">Belongs to the L6 tetraspanin family.</text>
</comment>
<keyword evidence="8" id="KW-1185">Reference proteome</keyword>
<dbReference type="Pfam" id="PF05805">
    <property type="entry name" value="L6_membrane"/>
    <property type="match status" value="1"/>
</dbReference>
<keyword evidence="5 6" id="KW-0472">Membrane</keyword>
<dbReference type="PANTHER" id="PTHR14198:SF18">
    <property type="entry name" value="TRANSMEMBRANE 4 L6 FAMILY MEMBER 1"/>
    <property type="match status" value="1"/>
</dbReference>
<keyword evidence="3 6" id="KW-0812">Transmembrane</keyword>
<evidence type="ECO:0000313" key="7">
    <source>
        <dbReference type="Ensembl" id="ENSPMGP00000022627.1"/>
    </source>
</evidence>
<dbReference type="STRING" id="409849.ENSPMGP00000022627"/>
<evidence type="ECO:0000256" key="3">
    <source>
        <dbReference type="ARBA" id="ARBA00022692"/>
    </source>
</evidence>